<protein>
    <submittedName>
        <fullName evidence="1">Uncharacterized protein</fullName>
    </submittedName>
</protein>
<name>A0A7J7GC66_CAMSI</name>
<dbReference type="AlphaFoldDB" id="A0A7J7GC66"/>
<reference evidence="2" key="1">
    <citation type="journal article" date="2020" name="Nat. Commun.">
        <title>Genome assembly of wild tea tree DASZ reveals pedigree and selection history of tea varieties.</title>
        <authorList>
            <person name="Zhang W."/>
            <person name="Zhang Y."/>
            <person name="Qiu H."/>
            <person name="Guo Y."/>
            <person name="Wan H."/>
            <person name="Zhang X."/>
            <person name="Scossa F."/>
            <person name="Alseekh S."/>
            <person name="Zhang Q."/>
            <person name="Wang P."/>
            <person name="Xu L."/>
            <person name="Schmidt M.H."/>
            <person name="Jia X."/>
            <person name="Li D."/>
            <person name="Zhu A."/>
            <person name="Guo F."/>
            <person name="Chen W."/>
            <person name="Ni D."/>
            <person name="Usadel B."/>
            <person name="Fernie A.R."/>
            <person name="Wen W."/>
        </authorList>
    </citation>
    <scope>NUCLEOTIDE SEQUENCE [LARGE SCALE GENOMIC DNA]</scope>
    <source>
        <strain evidence="2">cv. G240</strain>
    </source>
</reference>
<dbReference type="Proteomes" id="UP000593564">
    <property type="component" value="Unassembled WGS sequence"/>
</dbReference>
<sequence>MPECIRNEITLKNCDGIKNTLPTRVGKSCAPKATNLCRSCCQNAMVLQSFIYCNDK</sequence>
<accession>A0A7J7GC66</accession>
<gene>
    <name evidence="1" type="ORF">HYC85_025808</name>
</gene>
<keyword evidence="2" id="KW-1185">Reference proteome</keyword>
<organism evidence="1 2">
    <name type="scientific">Camellia sinensis</name>
    <name type="common">Tea plant</name>
    <name type="synonym">Thea sinensis</name>
    <dbReference type="NCBI Taxonomy" id="4442"/>
    <lineage>
        <taxon>Eukaryota</taxon>
        <taxon>Viridiplantae</taxon>
        <taxon>Streptophyta</taxon>
        <taxon>Embryophyta</taxon>
        <taxon>Tracheophyta</taxon>
        <taxon>Spermatophyta</taxon>
        <taxon>Magnoliopsida</taxon>
        <taxon>eudicotyledons</taxon>
        <taxon>Gunneridae</taxon>
        <taxon>Pentapetalae</taxon>
        <taxon>asterids</taxon>
        <taxon>Ericales</taxon>
        <taxon>Theaceae</taxon>
        <taxon>Camellia</taxon>
    </lineage>
</organism>
<dbReference type="EMBL" id="JACBKZ010000012">
    <property type="protein sequence ID" value="KAF5938302.1"/>
    <property type="molecule type" value="Genomic_DNA"/>
</dbReference>
<proteinExistence type="predicted"/>
<evidence type="ECO:0000313" key="1">
    <source>
        <dbReference type="EMBL" id="KAF5938302.1"/>
    </source>
</evidence>
<reference evidence="1 2" key="2">
    <citation type="submission" date="2020-07" db="EMBL/GenBank/DDBJ databases">
        <title>Genome assembly of wild tea tree DASZ reveals pedigree and selection history of tea varieties.</title>
        <authorList>
            <person name="Zhang W."/>
        </authorList>
    </citation>
    <scope>NUCLEOTIDE SEQUENCE [LARGE SCALE GENOMIC DNA]</scope>
    <source>
        <strain evidence="2">cv. G240</strain>
        <tissue evidence="1">Leaf</tissue>
    </source>
</reference>
<evidence type="ECO:0000313" key="2">
    <source>
        <dbReference type="Proteomes" id="UP000593564"/>
    </source>
</evidence>
<comment type="caution">
    <text evidence="1">The sequence shown here is derived from an EMBL/GenBank/DDBJ whole genome shotgun (WGS) entry which is preliminary data.</text>
</comment>